<evidence type="ECO:0000313" key="4">
    <source>
        <dbReference type="Proteomes" id="UP000182471"/>
    </source>
</evidence>
<keyword evidence="4" id="KW-1185">Reference proteome</keyword>
<keyword evidence="2" id="KW-0810">Translation regulation</keyword>
<dbReference type="Proteomes" id="UP000182471">
    <property type="component" value="Unassembled WGS sequence"/>
</dbReference>
<dbReference type="GO" id="GO:0090071">
    <property type="term" value="P:negative regulation of ribosome biogenesis"/>
    <property type="evidence" value="ECO:0007669"/>
    <property type="project" value="UniProtKB-UniRule"/>
</dbReference>
<dbReference type="SUPFAM" id="SSF81301">
    <property type="entry name" value="Nucleotidyltransferase"/>
    <property type="match status" value="1"/>
</dbReference>
<dbReference type="HAMAP" id="MF_01477">
    <property type="entry name" value="Iojap_RsfS"/>
    <property type="match status" value="1"/>
</dbReference>
<dbReference type="EMBL" id="FOGW01000006">
    <property type="protein sequence ID" value="SER63019.1"/>
    <property type="molecule type" value="Genomic_DNA"/>
</dbReference>
<name>A0A1H9QT44_9FIRM</name>
<dbReference type="Pfam" id="PF02410">
    <property type="entry name" value="RsfS"/>
    <property type="match status" value="1"/>
</dbReference>
<comment type="similarity">
    <text evidence="1 2">Belongs to the Iojap/RsfS family.</text>
</comment>
<comment type="subunit">
    <text evidence="2">Interacts with ribosomal protein uL14 (rplN).</text>
</comment>
<dbReference type="PANTHER" id="PTHR21043">
    <property type="entry name" value="IOJAP SUPERFAMILY ORTHOLOG"/>
    <property type="match status" value="1"/>
</dbReference>
<keyword evidence="2" id="KW-0963">Cytoplasm</keyword>
<dbReference type="GO" id="GO:0042256">
    <property type="term" value="P:cytosolic ribosome assembly"/>
    <property type="evidence" value="ECO:0007669"/>
    <property type="project" value="UniProtKB-UniRule"/>
</dbReference>
<dbReference type="InterPro" id="IPR043519">
    <property type="entry name" value="NT_sf"/>
</dbReference>
<dbReference type="Gene3D" id="3.30.460.10">
    <property type="entry name" value="Beta Polymerase, domain 2"/>
    <property type="match status" value="1"/>
</dbReference>
<dbReference type="InterPro" id="IPR004394">
    <property type="entry name" value="Iojap/RsfS/C7orf30"/>
</dbReference>
<reference evidence="4" key="1">
    <citation type="submission" date="2016-10" db="EMBL/GenBank/DDBJ databases">
        <authorList>
            <person name="Varghese N."/>
            <person name="Submissions S."/>
        </authorList>
    </citation>
    <scope>NUCLEOTIDE SEQUENCE [LARGE SCALE GENOMIC DNA]</scope>
    <source>
        <strain evidence="4">S1b</strain>
    </source>
</reference>
<evidence type="ECO:0000313" key="3">
    <source>
        <dbReference type="EMBL" id="SER63019.1"/>
    </source>
</evidence>
<comment type="function">
    <text evidence="2">Functions as a ribosomal silencing factor. Interacts with ribosomal protein uL14 (rplN), blocking formation of intersubunit bridge B8. Prevents association of the 30S and 50S ribosomal subunits and the formation of functional ribosomes, thus repressing translation.</text>
</comment>
<dbReference type="GO" id="GO:0005737">
    <property type="term" value="C:cytoplasm"/>
    <property type="evidence" value="ECO:0007669"/>
    <property type="project" value="UniProtKB-SubCell"/>
</dbReference>
<organism evidence="3 4">
    <name type="scientific">Lachnobacterium bovis</name>
    <dbReference type="NCBI Taxonomy" id="140626"/>
    <lineage>
        <taxon>Bacteria</taxon>
        <taxon>Bacillati</taxon>
        <taxon>Bacillota</taxon>
        <taxon>Clostridia</taxon>
        <taxon>Lachnospirales</taxon>
        <taxon>Lachnospiraceae</taxon>
        <taxon>Lachnobacterium</taxon>
    </lineage>
</organism>
<dbReference type="GO" id="GO:0017148">
    <property type="term" value="P:negative regulation of translation"/>
    <property type="evidence" value="ECO:0007669"/>
    <property type="project" value="UniProtKB-UniRule"/>
</dbReference>
<evidence type="ECO:0000256" key="1">
    <source>
        <dbReference type="ARBA" id="ARBA00010574"/>
    </source>
</evidence>
<dbReference type="OrthoDB" id="9793681at2"/>
<sequence length="112" mass="12756">MELLEVVKKIACALDEKKALDVKILDITKISVLADYFILASGENSNQLQAMIDIVEETMYKCGINSKRVEGSANSAWVLMDYDDVVIHVFSKEEREFYNLDKVWSDGEVVEF</sequence>
<proteinExistence type="inferred from homology"/>
<protein>
    <recommendedName>
        <fullName evidence="2">Ribosomal silencing factor RsfS</fullName>
    </recommendedName>
</protein>
<dbReference type="GO" id="GO:0043023">
    <property type="term" value="F:ribosomal large subunit binding"/>
    <property type="evidence" value="ECO:0007669"/>
    <property type="project" value="TreeGrafter"/>
</dbReference>
<gene>
    <name evidence="2" type="primary">rsfS</name>
    <name evidence="3" type="ORF">SAMN02910429_00659</name>
</gene>
<dbReference type="PANTHER" id="PTHR21043:SF0">
    <property type="entry name" value="MITOCHONDRIAL ASSEMBLY OF RIBOSOMAL LARGE SUBUNIT PROTEIN 1"/>
    <property type="match status" value="1"/>
</dbReference>
<comment type="subcellular location">
    <subcellularLocation>
        <location evidence="2">Cytoplasm</location>
    </subcellularLocation>
</comment>
<accession>A0A1H9QT44</accession>
<dbReference type="AlphaFoldDB" id="A0A1H9QT44"/>
<evidence type="ECO:0000256" key="2">
    <source>
        <dbReference type="HAMAP-Rule" id="MF_01477"/>
    </source>
</evidence>
<dbReference type="NCBIfam" id="TIGR00090">
    <property type="entry name" value="rsfS_iojap_ybeB"/>
    <property type="match status" value="1"/>
</dbReference>
<keyword evidence="2" id="KW-0678">Repressor</keyword>